<reference evidence="8 9" key="1">
    <citation type="submission" date="2013-11" db="EMBL/GenBank/DDBJ databases">
        <title>Opisthorchis viverrini - life in the bile duct.</title>
        <authorList>
            <person name="Young N.D."/>
            <person name="Nagarajan N."/>
            <person name="Lin S.J."/>
            <person name="Korhonen P.K."/>
            <person name="Jex A.R."/>
            <person name="Hall R.S."/>
            <person name="Safavi-Hemami H."/>
            <person name="Kaewkong W."/>
            <person name="Bertrand D."/>
            <person name="Gao S."/>
            <person name="Seet Q."/>
            <person name="Wongkham S."/>
            <person name="Teh B.T."/>
            <person name="Wongkham C."/>
            <person name="Intapan P.M."/>
            <person name="Maleewong W."/>
            <person name="Yang X."/>
            <person name="Hu M."/>
            <person name="Wang Z."/>
            <person name="Hofmann A."/>
            <person name="Sternberg P.W."/>
            <person name="Tan P."/>
            <person name="Wang J."/>
            <person name="Gasser R.B."/>
        </authorList>
    </citation>
    <scope>NUCLEOTIDE SEQUENCE [LARGE SCALE GENOMIC DNA]</scope>
</reference>
<dbReference type="SMART" id="SM00745">
    <property type="entry name" value="MIT"/>
    <property type="match status" value="2"/>
</dbReference>
<evidence type="ECO:0000256" key="3">
    <source>
        <dbReference type="ARBA" id="ARBA00022801"/>
    </source>
</evidence>
<dbReference type="SMART" id="SM00720">
    <property type="entry name" value="calpain_III"/>
    <property type="match status" value="1"/>
</dbReference>
<evidence type="ECO:0000259" key="7">
    <source>
        <dbReference type="PROSITE" id="PS50203"/>
    </source>
</evidence>
<dbReference type="PANTHER" id="PTHR46143:SF1">
    <property type="entry name" value="CALPAIN-7"/>
    <property type="match status" value="1"/>
</dbReference>
<dbReference type="PROSITE" id="PS50203">
    <property type="entry name" value="CALPAIN_CAT"/>
    <property type="match status" value="1"/>
</dbReference>
<dbReference type="InterPro" id="IPR022683">
    <property type="entry name" value="Calpain_III"/>
</dbReference>
<dbReference type="PRINTS" id="PR00704">
    <property type="entry name" value="CALPAIN"/>
</dbReference>
<dbReference type="Pfam" id="PF00648">
    <property type="entry name" value="Peptidase_C2"/>
    <property type="match status" value="2"/>
</dbReference>
<dbReference type="GeneID" id="20328059"/>
<sequence length="942" mass="106867">MVDPAALEADAKNFADVAATYEASKQYEAAVFFYTEAAQALINAQTAGSSTPNIRDTAHRYIKRAEDLKARSSTRDIDVGVEGRRPSVLQNSLSRAKFIFHDAITEDEKGNVDEAVELYGAAVELLLSLRAQSPNESTMKEIKKLANEALSRAEILKDRGKSKLTTAQVTAGASKSRRKVSCVEQPETGGYSAEELKVLKATSTINGREYPPFLDFIDLRMRFAFPKPYTDKHGMLALSEKQKRQLDRWVRPSDYLENPKMIMAISCFSIRQTVVTDCSFVASMAIAAQYERRFKKRLITNIIYPQSRDGEAVYNPCGMYMVRFHINGVPRKVVIDDYLPMARNGELLCSFSTNRSELWVSLLEKAYMKVMGGYDFPGSNSGIDLHALTGWIPERISIRSNSMSFNKDREFRRLLSRFHRGHCLCTVATGEMTEDVATRAGLVPSHAYAMLDIREIDLECGGEKGLCKTLKMECDFERTGSASIHPGPAETASNSMSFNKDREFRRLLSRFHRGHCLCTVATGEMTEDVATRAGLVPSHAYAMLDIREIDDKRLLLLKNPWSHLRWKGNFSEHDSRNWTPQLQAKLNYDLSSAQAVDNGVFWIDYDSVCHYFDVFYVNWNPELFQHTTCVHEQFGDLHSCAVDNGVFWIDYDSVCHYFDVFYVNWNPELFQHTTCVHDMWLAHDGPKKDSYSCANNPQYNLEVQATVEAPVWALLTRHITDKEDFADNKEFIALVVYKDIKTRKVYCPYEVEPFRDSVRANSPHCLVQFLQDPGTANYTFVVSQFEKNNTIRYTLRVYSTAPFVLSKITDPYKVEKQVTGQWKGANAGGCQNHPDTYDRNPCYQINLSNNEVDNQLLVEMRGPKDYAIGCELIKVSATNPAAPNQMERKSSGSYRRGYVALEQAGLSGGIYNLVVSTYYPNQEGPYILNFKSLRPFTLNCIR</sequence>
<feature type="active site" evidence="5">
    <location>
        <position position="446"/>
    </location>
</feature>
<evidence type="ECO:0000313" key="8">
    <source>
        <dbReference type="EMBL" id="KER27035.1"/>
    </source>
</evidence>
<accession>A0A074ZUH1</accession>
<dbReference type="InterPro" id="IPR036181">
    <property type="entry name" value="MIT_dom_sf"/>
</dbReference>
<keyword evidence="3 6" id="KW-0378">Hydrolase</keyword>
<keyword evidence="2 6" id="KW-0645">Protease</keyword>
<dbReference type="Pfam" id="PF01067">
    <property type="entry name" value="Calpain_III"/>
    <property type="match status" value="1"/>
</dbReference>
<dbReference type="InterPro" id="IPR001300">
    <property type="entry name" value="Peptidase_C2_calpain_cat"/>
</dbReference>
<dbReference type="PANTHER" id="PTHR46143">
    <property type="entry name" value="CALPAIN-7"/>
    <property type="match status" value="1"/>
</dbReference>
<dbReference type="KEGG" id="ovi:T265_13892"/>
<dbReference type="Gene3D" id="1.20.58.80">
    <property type="entry name" value="Phosphotransferase system, lactose/cellobiose-type IIA subunit"/>
    <property type="match status" value="2"/>
</dbReference>
<feature type="active site" evidence="6">
    <location>
        <position position="539"/>
    </location>
</feature>
<dbReference type="Gene3D" id="2.60.120.380">
    <property type="match status" value="2"/>
</dbReference>
<organism evidence="8 9">
    <name type="scientific">Opisthorchis viverrini</name>
    <name type="common">Southeast Asian liver fluke</name>
    <dbReference type="NCBI Taxonomy" id="6198"/>
    <lineage>
        <taxon>Eukaryota</taxon>
        <taxon>Metazoa</taxon>
        <taxon>Spiralia</taxon>
        <taxon>Lophotrochozoa</taxon>
        <taxon>Platyhelminthes</taxon>
        <taxon>Trematoda</taxon>
        <taxon>Digenea</taxon>
        <taxon>Opisthorchiida</taxon>
        <taxon>Opisthorchiata</taxon>
        <taxon>Opisthorchiidae</taxon>
        <taxon>Opisthorchis</taxon>
    </lineage>
</organism>
<dbReference type="Gene3D" id="3.90.70.10">
    <property type="entry name" value="Cysteine proteinases"/>
    <property type="match status" value="2"/>
</dbReference>
<dbReference type="InterPro" id="IPR038765">
    <property type="entry name" value="Papain-like_cys_pep_sf"/>
</dbReference>
<dbReference type="InterPro" id="IPR022682">
    <property type="entry name" value="Calpain_domain_III"/>
</dbReference>
<dbReference type="CDD" id="cd00044">
    <property type="entry name" value="CysPc"/>
    <property type="match status" value="1"/>
</dbReference>
<evidence type="ECO:0000256" key="6">
    <source>
        <dbReference type="PROSITE-ProRule" id="PRU00239"/>
    </source>
</evidence>
<dbReference type="CTD" id="20328059"/>
<dbReference type="Proteomes" id="UP000054324">
    <property type="component" value="Unassembled WGS sequence"/>
</dbReference>
<dbReference type="RefSeq" id="XP_009169258.1">
    <property type="nucleotide sequence ID" value="XM_009170994.1"/>
</dbReference>
<dbReference type="SMART" id="SM00230">
    <property type="entry name" value="CysPc"/>
    <property type="match status" value="1"/>
</dbReference>
<dbReference type="SUPFAM" id="SSF54001">
    <property type="entry name" value="Cysteine proteinases"/>
    <property type="match status" value="3"/>
</dbReference>
<dbReference type="InterPro" id="IPR007330">
    <property type="entry name" value="MIT_dom"/>
</dbReference>
<comment type="similarity">
    <text evidence="1">Belongs to the peptidase C2 family.</text>
</comment>
<protein>
    <recommendedName>
        <fullName evidence="7">Calpain catalytic domain-containing protein</fullName>
    </recommendedName>
</protein>
<name>A0A074ZUH1_OPIVI</name>
<evidence type="ECO:0000256" key="1">
    <source>
        <dbReference type="ARBA" id="ARBA00007623"/>
    </source>
</evidence>
<keyword evidence="4 6" id="KW-0788">Thiol protease</keyword>
<dbReference type="Pfam" id="PF04212">
    <property type="entry name" value="MIT"/>
    <property type="match status" value="1"/>
</dbReference>
<keyword evidence="9" id="KW-1185">Reference proteome</keyword>
<dbReference type="SUPFAM" id="SSF116846">
    <property type="entry name" value="MIT domain"/>
    <property type="match status" value="2"/>
</dbReference>
<evidence type="ECO:0000256" key="5">
    <source>
        <dbReference type="PIRSR" id="PIRSR622684-1"/>
    </source>
</evidence>
<evidence type="ECO:0000256" key="2">
    <source>
        <dbReference type="ARBA" id="ARBA00022670"/>
    </source>
</evidence>
<feature type="active site" evidence="5 6">
    <location>
        <position position="278"/>
    </location>
</feature>
<dbReference type="GO" id="GO:0004198">
    <property type="term" value="F:calcium-dependent cysteine-type endopeptidase activity"/>
    <property type="evidence" value="ECO:0007669"/>
    <property type="project" value="InterPro"/>
</dbReference>
<dbReference type="STRING" id="6198.A0A074ZUH1"/>
<feature type="domain" description="Calpain catalytic" evidence="7">
    <location>
        <begin position="249"/>
        <end position="621"/>
    </location>
</feature>
<dbReference type="InterPro" id="IPR022684">
    <property type="entry name" value="Calpain_cysteine_protease"/>
</dbReference>
<dbReference type="EMBL" id="KL596733">
    <property type="protein sequence ID" value="KER27035.1"/>
    <property type="molecule type" value="Genomic_DNA"/>
</dbReference>
<gene>
    <name evidence="8" type="ORF">T265_13892</name>
</gene>
<dbReference type="InterPro" id="IPR036213">
    <property type="entry name" value="Calpain_III_sf"/>
</dbReference>
<dbReference type="AlphaFoldDB" id="A0A074ZUH1"/>
<proteinExistence type="inferred from homology"/>
<dbReference type="GO" id="GO:0006508">
    <property type="term" value="P:proteolysis"/>
    <property type="evidence" value="ECO:0007669"/>
    <property type="project" value="UniProtKB-KW"/>
</dbReference>
<dbReference type="InterPro" id="IPR051297">
    <property type="entry name" value="PalB/RIM13"/>
</dbReference>
<dbReference type="SUPFAM" id="SSF49758">
    <property type="entry name" value="Calpain large subunit, middle domain (domain III)"/>
    <property type="match status" value="2"/>
</dbReference>
<dbReference type="OrthoDB" id="167576at2759"/>
<evidence type="ECO:0000256" key="4">
    <source>
        <dbReference type="ARBA" id="ARBA00022807"/>
    </source>
</evidence>
<feature type="active site" evidence="6">
    <location>
        <position position="559"/>
    </location>
</feature>
<evidence type="ECO:0000313" key="9">
    <source>
        <dbReference type="Proteomes" id="UP000054324"/>
    </source>
</evidence>